<sequence>MNEFMSILQNTLFFDSEKNKLALQEMINKESEENLIFDIYRLDCSPDFKSFLFHEICFEGDIEITRSEQIEILKKSPAVNFSVNLKKNIEKGIEKFKDIKINDILEMNEEKLCNIIEKTFLPEDDFDNLLQDVVSSKKEDESLMGKKFVKQAQDFVDTVDTISKMFNFCDDYNKPLSGKNIVKQAQDFVDTLDIQPINKIFNSGNEFEFKVNFDIKLNCDKKVNCDEEVNSNEKVSSNEEVNCDQKVNSNEKN</sequence>
<evidence type="ECO:0000256" key="1">
    <source>
        <dbReference type="SAM" id="MobiDB-lite"/>
    </source>
</evidence>
<reference evidence="2" key="1">
    <citation type="journal article" date="2020" name="Nature">
        <title>Giant virus diversity and host interactions through global metagenomics.</title>
        <authorList>
            <person name="Schulz F."/>
            <person name="Roux S."/>
            <person name="Paez-Espino D."/>
            <person name="Jungbluth S."/>
            <person name="Walsh D.A."/>
            <person name="Denef V.J."/>
            <person name="McMahon K.D."/>
            <person name="Konstantinidis K.T."/>
            <person name="Eloe-Fadrosh E.A."/>
            <person name="Kyrpides N.C."/>
            <person name="Woyke T."/>
        </authorList>
    </citation>
    <scope>NUCLEOTIDE SEQUENCE</scope>
    <source>
        <strain evidence="2">GVMAG-S-1021933-23</strain>
    </source>
</reference>
<feature type="compositionally biased region" description="Polar residues" evidence="1">
    <location>
        <begin position="232"/>
        <end position="253"/>
    </location>
</feature>
<proteinExistence type="predicted"/>
<protein>
    <submittedName>
        <fullName evidence="2">Uncharacterized protein</fullName>
    </submittedName>
</protein>
<dbReference type="EMBL" id="MN740594">
    <property type="protein sequence ID" value="QHS78111.1"/>
    <property type="molecule type" value="Genomic_DNA"/>
</dbReference>
<name>A0A6C0AFJ6_9ZZZZ</name>
<feature type="region of interest" description="Disordered" evidence="1">
    <location>
        <begin position="230"/>
        <end position="253"/>
    </location>
</feature>
<dbReference type="AlphaFoldDB" id="A0A6C0AFJ6"/>
<organism evidence="2">
    <name type="scientific">viral metagenome</name>
    <dbReference type="NCBI Taxonomy" id="1070528"/>
    <lineage>
        <taxon>unclassified sequences</taxon>
        <taxon>metagenomes</taxon>
        <taxon>organismal metagenomes</taxon>
    </lineage>
</organism>
<accession>A0A6C0AFJ6</accession>
<evidence type="ECO:0000313" key="2">
    <source>
        <dbReference type="EMBL" id="QHS78111.1"/>
    </source>
</evidence>